<feature type="region of interest" description="Disordered" evidence="1">
    <location>
        <begin position="341"/>
        <end position="370"/>
    </location>
</feature>
<accession>A0A8H6HSI5</accession>
<proteinExistence type="predicted"/>
<feature type="compositionally biased region" description="Basic residues" evidence="1">
    <location>
        <begin position="33"/>
        <end position="46"/>
    </location>
</feature>
<evidence type="ECO:0000313" key="3">
    <source>
        <dbReference type="Proteomes" id="UP000521943"/>
    </source>
</evidence>
<dbReference type="AlphaFoldDB" id="A0A8H6HSI5"/>
<gene>
    <name evidence="2" type="ORF">DFP72DRAFT_1047174</name>
</gene>
<organism evidence="2 3">
    <name type="scientific">Ephemerocybe angulata</name>
    <dbReference type="NCBI Taxonomy" id="980116"/>
    <lineage>
        <taxon>Eukaryota</taxon>
        <taxon>Fungi</taxon>
        <taxon>Dikarya</taxon>
        <taxon>Basidiomycota</taxon>
        <taxon>Agaricomycotina</taxon>
        <taxon>Agaricomycetes</taxon>
        <taxon>Agaricomycetidae</taxon>
        <taxon>Agaricales</taxon>
        <taxon>Agaricineae</taxon>
        <taxon>Psathyrellaceae</taxon>
        <taxon>Ephemerocybe</taxon>
    </lineage>
</organism>
<dbReference type="InterPro" id="IPR025332">
    <property type="entry name" value="DUF4238"/>
</dbReference>
<evidence type="ECO:0000256" key="1">
    <source>
        <dbReference type="SAM" id="MobiDB-lite"/>
    </source>
</evidence>
<evidence type="ECO:0008006" key="4">
    <source>
        <dbReference type="Google" id="ProtNLM"/>
    </source>
</evidence>
<feature type="region of interest" description="Disordered" evidence="1">
    <location>
        <begin position="505"/>
        <end position="524"/>
    </location>
</feature>
<evidence type="ECO:0000313" key="2">
    <source>
        <dbReference type="EMBL" id="KAF6752379.1"/>
    </source>
</evidence>
<reference evidence="2 3" key="1">
    <citation type="submission" date="2020-07" db="EMBL/GenBank/DDBJ databases">
        <title>Comparative genomics of pyrophilous fungi reveals a link between fire events and developmental genes.</title>
        <authorList>
            <consortium name="DOE Joint Genome Institute"/>
            <person name="Steindorff A.S."/>
            <person name="Carver A."/>
            <person name="Calhoun S."/>
            <person name="Stillman K."/>
            <person name="Liu H."/>
            <person name="Lipzen A."/>
            <person name="Pangilinan J."/>
            <person name="Labutti K."/>
            <person name="Bruns T.D."/>
            <person name="Grigoriev I.V."/>
        </authorList>
    </citation>
    <scope>NUCLEOTIDE SEQUENCE [LARGE SCALE GENOMIC DNA]</scope>
    <source>
        <strain evidence="2 3">CBS 144469</strain>
    </source>
</reference>
<dbReference type="Proteomes" id="UP000521943">
    <property type="component" value="Unassembled WGS sequence"/>
</dbReference>
<feature type="compositionally biased region" description="Low complexity" evidence="1">
    <location>
        <begin position="353"/>
        <end position="364"/>
    </location>
</feature>
<feature type="compositionally biased region" description="Basic and acidic residues" evidence="1">
    <location>
        <begin position="505"/>
        <end position="515"/>
    </location>
</feature>
<keyword evidence="3" id="KW-1185">Reference proteome</keyword>
<dbReference type="OrthoDB" id="5340163at2759"/>
<name>A0A8H6HSI5_9AGAR</name>
<dbReference type="EMBL" id="JACGCI010000044">
    <property type="protein sequence ID" value="KAF6752379.1"/>
    <property type="molecule type" value="Genomic_DNA"/>
</dbReference>
<feature type="region of interest" description="Disordered" evidence="1">
    <location>
        <begin position="24"/>
        <end position="53"/>
    </location>
</feature>
<sequence length="524" mass="59968">MNTQYHHYIPQFILRRFVPVEQGAPKDAQAKTSKQRKKESWKAKRKGLPDPQSIPVFDMASRTMYLSPIDRSYGLHGFYEDTLHAPNPEHLEKKLSFLEGEAAKEDHPRNAPVREWIRRMKKEKGFTTDKQIWLDGLRYYLDTKPVDIVAHAKECSEHRRVSHGEIDPNTPSDLWYAMAYENFHNNYFTGIWRANEKSDPQITIVLKHNDSKKFASFGTEESGEQHLLRPSSWNLLGRRCTTAHLPCFATLLLAISRSTTRFSLTCKLPTPHLDRFSFTINKLSLNETYLVNQIVLENLHADGSLVFSSKTSMLATAQRYDTDEGPFLKKNRPAIAALARYLSNPNSPPPKEGGPSPGSSASAEQSTTDSSIPTLSRFLLKRELLKERGVHLPEPDEAFDDILIDILDGSIEFANNYDRAQYIVRLLESVRYHPFFRQLDARVKKSFKFIEVMRAMLPAETRAASEFSTPGQSLQLVESLSKEDGDHLLRLVGLHMELWDRDWDTQESDKPRDPCQSRPGVVDL</sequence>
<dbReference type="Pfam" id="PF14022">
    <property type="entry name" value="DUF4238"/>
    <property type="match status" value="1"/>
</dbReference>
<comment type="caution">
    <text evidence="2">The sequence shown here is derived from an EMBL/GenBank/DDBJ whole genome shotgun (WGS) entry which is preliminary data.</text>
</comment>
<protein>
    <recommendedName>
        <fullName evidence="4">DUF4238 domain-containing protein</fullName>
    </recommendedName>
</protein>